<sequence length="557" mass="60197">MRLTKTMRWTAVAATTILAVAACSNGGGSGGGGKPTASDNAPAKDGGTFRLGIVEPTAIDPYNVQESEGTLVAQNLFTGLTSVDVNGKVSNALAESRTANDDCSQWTFKIKGGTTFSNGEPVDAESFVRGWARVAAKDAASDVAYHMNEIDGFKELQDGSATTFRGLSAPDATTLVVKLAIKDCEFDLRTFHTAFSPMPKVAGPATNKTFNDMPIGNGPFKMEGPWQHNSKITLVRNDSYGLTKAHLDRIEISILNSANADQLEYQGFQAGQFDWARIPTEQLSVAKATYGPKNEWYDWESNGMNYLLPVTFQGPLKSKEARQAISYAIDRDAIVNGVFKGFRHKATTLVPSAFKDAYQEGVCASCVKQDKEKAKALAAQAGLTPGTKLYFGYNTGGGHEAWVQAVAQQLKDVLGLDVQIDGMPFKDMLKKDKSADATGMYRAAWGADYPTPGNYLAPLLATASINEDPTTHDAQGDNAGRYSDPAFDALLQQATGTKDQAARDKIYQQAEKLAIGEDQALIPLFTRQQQRVANTQKWANLTYDFNENPTLATVSQK</sequence>
<dbReference type="InterPro" id="IPR030678">
    <property type="entry name" value="Peptide/Ni-bd"/>
</dbReference>
<feature type="chain" id="PRO_5047043531" evidence="1">
    <location>
        <begin position="22"/>
        <end position="557"/>
    </location>
</feature>
<dbReference type="Proteomes" id="UP001500305">
    <property type="component" value="Unassembled WGS sequence"/>
</dbReference>
<name>A0ABP5S2S6_9ACTN</name>
<dbReference type="InterPro" id="IPR039424">
    <property type="entry name" value="SBP_5"/>
</dbReference>
<feature type="domain" description="Solute-binding protein family 5" evidence="2">
    <location>
        <begin position="88"/>
        <end position="464"/>
    </location>
</feature>
<proteinExistence type="predicted"/>
<accession>A0ABP5S2S6</accession>
<gene>
    <name evidence="3" type="ORF">GCM10010430_80520</name>
</gene>
<feature type="signal peptide" evidence="1">
    <location>
        <begin position="1"/>
        <end position="21"/>
    </location>
</feature>
<dbReference type="PIRSF" id="PIRSF002741">
    <property type="entry name" value="MppA"/>
    <property type="match status" value="1"/>
</dbReference>
<dbReference type="Gene3D" id="3.40.190.10">
    <property type="entry name" value="Periplasmic binding protein-like II"/>
    <property type="match status" value="1"/>
</dbReference>
<comment type="caution">
    <text evidence="3">The sequence shown here is derived from an EMBL/GenBank/DDBJ whole genome shotgun (WGS) entry which is preliminary data.</text>
</comment>
<dbReference type="CDD" id="cd00995">
    <property type="entry name" value="PBP2_NikA_DppA_OppA_like"/>
    <property type="match status" value="1"/>
</dbReference>
<organism evidence="3 4">
    <name type="scientific">Kitasatospora cystarginea</name>
    <dbReference type="NCBI Taxonomy" id="58350"/>
    <lineage>
        <taxon>Bacteria</taxon>
        <taxon>Bacillati</taxon>
        <taxon>Actinomycetota</taxon>
        <taxon>Actinomycetes</taxon>
        <taxon>Kitasatosporales</taxon>
        <taxon>Streptomycetaceae</taxon>
        <taxon>Kitasatospora</taxon>
    </lineage>
</organism>
<evidence type="ECO:0000313" key="4">
    <source>
        <dbReference type="Proteomes" id="UP001500305"/>
    </source>
</evidence>
<dbReference type="InterPro" id="IPR000914">
    <property type="entry name" value="SBP_5_dom"/>
</dbReference>
<dbReference type="Gene3D" id="3.90.76.10">
    <property type="entry name" value="Dipeptide-binding Protein, Domain 1"/>
    <property type="match status" value="1"/>
</dbReference>
<dbReference type="PROSITE" id="PS51257">
    <property type="entry name" value="PROKAR_LIPOPROTEIN"/>
    <property type="match status" value="1"/>
</dbReference>
<dbReference type="PANTHER" id="PTHR30290">
    <property type="entry name" value="PERIPLASMIC BINDING COMPONENT OF ABC TRANSPORTER"/>
    <property type="match status" value="1"/>
</dbReference>
<dbReference type="SUPFAM" id="SSF53850">
    <property type="entry name" value="Periplasmic binding protein-like II"/>
    <property type="match status" value="1"/>
</dbReference>
<keyword evidence="1" id="KW-0732">Signal</keyword>
<reference evidence="4" key="1">
    <citation type="journal article" date="2019" name="Int. J. Syst. Evol. Microbiol.">
        <title>The Global Catalogue of Microorganisms (GCM) 10K type strain sequencing project: providing services to taxonomists for standard genome sequencing and annotation.</title>
        <authorList>
            <consortium name="The Broad Institute Genomics Platform"/>
            <consortium name="The Broad Institute Genome Sequencing Center for Infectious Disease"/>
            <person name="Wu L."/>
            <person name="Ma J."/>
        </authorList>
    </citation>
    <scope>NUCLEOTIDE SEQUENCE [LARGE SCALE GENOMIC DNA]</scope>
    <source>
        <strain evidence="4">JCM 7356</strain>
    </source>
</reference>
<evidence type="ECO:0000313" key="3">
    <source>
        <dbReference type="EMBL" id="GAA2282652.1"/>
    </source>
</evidence>
<evidence type="ECO:0000259" key="2">
    <source>
        <dbReference type="Pfam" id="PF00496"/>
    </source>
</evidence>
<dbReference type="Pfam" id="PF00496">
    <property type="entry name" value="SBP_bac_5"/>
    <property type="match status" value="1"/>
</dbReference>
<keyword evidence="4" id="KW-1185">Reference proteome</keyword>
<dbReference type="Gene3D" id="3.10.105.10">
    <property type="entry name" value="Dipeptide-binding Protein, Domain 3"/>
    <property type="match status" value="1"/>
</dbReference>
<protein>
    <submittedName>
        <fullName evidence="3">ABC transporter substrate-binding protein</fullName>
    </submittedName>
</protein>
<evidence type="ECO:0000256" key="1">
    <source>
        <dbReference type="SAM" id="SignalP"/>
    </source>
</evidence>
<dbReference type="EMBL" id="BAAATR010000104">
    <property type="protein sequence ID" value="GAA2282652.1"/>
    <property type="molecule type" value="Genomic_DNA"/>
</dbReference>
<dbReference type="PANTHER" id="PTHR30290:SF83">
    <property type="entry name" value="ABC TRANSPORTER SUBSTRATE-BINDING PROTEIN"/>
    <property type="match status" value="1"/>
</dbReference>